<dbReference type="PANTHER" id="PTHR24173">
    <property type="entry name" value="ANKYRIN REPEAT CONTAINING"/>
    <property type="match status" value="1"/>
</dbReference>
<dbReference type="AlphaFoldDB" id="A0A9W9ZYD1"/>
<dbReference type="InterPro" id="IPR036770">
    <property type="entry name" value="Ankyrin_rpt-contain_sf"/>
</dbReference>
<keyword evidence="2 3" id="KW-0040">ANK repeat</keyword>
<dbReference type="Gene3D" id="1.25.40.20">
    <property type="entry name" value="Ankyrin repeat-containing domain"/>
    <property type="match status" value="1"/>
</dbReference>
<feature type="repeat" description="ANK" evidence="3">
    <location>
        <begin position="27"/>
        <end position="59"/>
    </location>
</feature>
<evidence type="ECO:0000256" key="3">
    <source>
        <dbReference type="PROSITE-ProRule" id="PRU00023"/>
    </source>
</evidence>
<dbReference type="SUPFAM" id="SSF48403">
    <property type="entry name" value="Ankyrin repeat"/>
    <property type="match status" value="1"/>
</dbReference>
<dbReference type="PANTHER" id="PTHR24173:SF74">
    <property type="entry name" value="ANKYRIN REPEAT DOMAIN-CONTAINING PROTEIN 16"/>
    <property type="match status" value="1"/>
</dbReference>
<sequence length="146" mass="15969">MKGHKQVLEMLLERVAHSGIIGKQNKDKNTPLHLAVQKESLQCVAMLLHSGAGTTVDVQNKQRQTPVELANGNEEIIDLLNNPDKAAEILRKRVKPPAAAEIGRGGTVETDSPVDNSTSQVSLSVTQELMMQLPPNTNFLFKKSDH</sequence>
<comment type="caution">
    <text evidence="5">The sequence shown here is derived from an EMBL/GenBank/DDBJ whole genome shotgun (WGS) entry which is preliminary data.</text>
</comment>
<dbReference type="Proteomes" id="UP001163046">
    <property type="component" value="Unassembled WGS sequence"/>
</dbReference>
<dbReference type="EMBL" id="MU825420">
    <property type="protein sequence ID" value="KAJ7390126.1"/>
    <property type="molecule type" value="Genomic_DNA"/>
</dbReference>
<dbReference type="InterPro" id="IPR002110">
    <property type="entry name" value="Ankyrin_rpt"/>
</dbReference>
<dbReference type="SMART" id="SM00248">
    <property type="entry name" value="ANK"/>
    <property type="match status" value="1"/>
</dbReference>
<name>A0A9W9ZYD1_9CNID</name>
<evidence type="ECO:0000313" key="6">
    <source>
        <dbReference type="Proteomes" id="UP001163046"/>
    </source>
</evidence>
<evidence type="ECO:0000313" key="5">
    <source>
        <dbReference type="EMBL" id="KAJ7390126.1"/>
    </source>
</evidence>
<dbReference type="Pfam" id="PF12796">
    <property type="entry name" value="Ank_2"/>
    <property type="match status" value="1"/>
</dbReference>
<evidence type="ECO:0000256" key="4">
    <source>
        <dbReference type="SAM" id="MobiDB-lite"/>
    </source>
</evidence>
<accession>A0A9W9ZYD1</accession>
<dbReference type="PROSITE" id="PS50088">
    <property type="entry name" value="ANK_REPEAT"/>
    <property type="match status" value="1"/>
</dbReference>
<gene>
    <name evidence="5" type="ORF">OS493_027162</name>
</gene>
<evidence type="ECO:0000256" key="1">
    <source>
        <dbReference type="ARBA" id="ARBA00022737"/>
    </source>
</evidence>
<dbReference type="PROSITE" id="PS50297">
    <property type="entry name" value="ANK_REP_REGION"/>
    <property type="match status" value="1"/>
</dbReference>
<dbReference type="OrthoDB" id="5990192at2759"/>
<feature type="region of interest" description="Disordered" evidence="4">
    <location>
        <begin position="96"/>
        <end position="121"/>
    </location>
</feature>
<reference evidence="5" key="1">
    <citation type="submission" date="2023-01" db="EMBL/GenBank/DDBJ databases">
        <title>Genome assembly of the deep-sea coral Lophelia pertusa.</title>
        <authorList>
            <person name="Herrera S."/>
            <person name="Cordes E."/>
        </authorList>
    </citation>
    <scope>NUCLEOTIDE SEQUENCE</scope>
    <source>
        <strain evidence="5">USNM1676648</strain>
        <tissue evidence="5">Polyp</tissue>
    </source>
</reference>
<protein>
    <submittedName>
        <fullName evidence="5">Uncharacterized protein</fullName>
    </submittedName>
</protein>
<organism evidence="5 6">
    <name type="scientific">Desmophyllum pertusum</name>
    <dbReference type="NCBI Taxonomy" id="174260"/>
    <lineage>
        <taxon>Eukaryota</taxon>
        <taxon>Metazoa</taxon>
        <taxon>Cnidaria</taxon>
        <taxon>Anthozoa</taxon>
        <taxon>Hexacorallia</taxon>
        <taxon>Scleractinia</taxon>
        <taxon>Caryophylliina</taxon>
        <taxon>Caryophylliidae</taxon>
        <taxon>Desmophyllum</taxon>
    </lineage>
</organism>
<keyword evidence="1" id="KW-0677">Repeat</keyword>
<feature type="compositionally biased region" description="Polar residues" evidence="4">
    <location>
        <begin position="109"/>
        <end position="121"/>
    </location>
</feature>
<proteinExistence type="predicted"/>
<keyword evidence="6" id="KW-1185">Reference proteome</keyword>
<evidence type="ECO:0000256" key="2">
    <source>
        <dbReference type="ARBA" id="ARBA00023043"/>
    </source>
</evidence>